<evidence type="ECO:0000256" key="1">
    <source>
        <dbReference type="ARBA" id="ARBA00001946"/>
    </source>
</evidence>
<dbReference type="SMART" id="SM00267">
    <property type="entry name" value="GGDEF"/>
    <property type="match status" value="1"/>
</dbReference>
<evidence type="ECO:0000256" key="5">
    <source>
        <dbReference type="ARBA" id="ARBA00022989"/>
    </source>
</evidence>
<dbReference type="InterPro" id="IPR029787">
    <property type="entry name" value="Nucleotide_cyclase"/>
</dbReference>
<dbReference type="Pfam" id="PF00990">
    <property type="entry name" value="GGDEF"/>
    <property type="match status" value="1"/>
</dbReference>
<accession>A0A7D4NRP9</accession>
<dbReference type="RefSeq" id="WP_173286515.1">
    <property type="nucleotide sequence ID" value="NZ_CP054020.1"/>
</dbReference>
<feature type="domain" description="GGDEF" evidence="8">
    <location>
        <begin position="337"/>
        <end position="468"/>
    </location>
</feature>
<dbReference type="InterPro" id="IPR052163">
    <property type="entry name" value="DGC-Regulatory_Protein"/>
</dbReference>
<feature type="transmembrane region" description="Helical" evidence="7">
    <location>
        <begin position="163"/>
        <end position="182"/>
    </location>
</feature>
<dbReference type="InterPro" id="IPR043128">
    <property type="entry name" value="Rev_trsase/Diguanyl_cyclase"/>
</dbReference>
<evidence type="ECO:0000256" key="4">
    <source>
        <dbReference type="ARBA" id="ARBA00022692"/>
    </source>
</evidence>
<feature type="transmembrane region" description="Helical" evidence="7">
    <location>
        <begin position="16"/>
        <end position="34"/>
    </location>
</feature>
<dbReference type="PANTHER" id="PTHR46663">
    <property type="entry name" value="DIGUANYLATE CYCLASE DGCT-RELATED"/>
    <property type="match status" value="1"/>
</dbReference>
<feature type="transmembrane region" description="Helical" evidence="7">
    <location>
        <begin position="275"/>
        <end position="293"/>
    </location>
</feature>
<dbReference type="GO" id="GO:0003824">
    <property type="term" value="F:catalytic activity"/>
    <property type="evidence" value="ECO:0007669"/>
    <property type="project" value="UniProtKB-ARBA"/>
</dbReference>
<evidence type="ECO:0000256" key="7">
    <source>
        <dbReference type="SAM" id="Phobius"/>
    </source>
</evidence>
<keyword evidence="4 7" id="KW-0812">Transmembrane</keyword>
<feature type="transmembrane region" description="Helical" evidence="7">
    <location>
        <begin position="239"/>
        <end position="255"/>
    </location>
</feature>
<dbReference type="GO" id="GO:0005886">
    <property type="term" value="C:plasma membrane"/>
    <property type="evidence" value="ECO:0007669"/>
    <property type="project" value="UniProtKB-SubCell"/>
</dbReference>
<keyword evidence="5 7" id="KW-1133">Transmembrane helix</keyword>
<dbReference type="AlphaFoldDB" id="A0A7D4NRP9"/>
<feature type="transmembrane region" description="Helical" evidence="7">
    <location>
        <begin position="194"/>
        <end position="210"/>
    </location>
</feature>
<proteinExistence type="predicted"/>
<organism evidence="9 10">
    <name type="scientific">Thiomicrorhabdus xiamenensis</name>
    <dbReference type="NCBI Taxonomy" id="2739063"/>
    <lineage>
        <taxon>Bacteria</taxon>
        <taxon>Pseudomonadati</taxon>
        <taxon>Pseudomonadota</taxon>
        <taxon>Gammaproteobacteria</taxon>
        <taxon>Thiotrichales</taxon>
        <taxon>Piscirickettsiaceae</taxon>
        <taxon>Thiomicrorhabdus</taxon>
    </lineage>
</organism>
<feature type="transmembrane region" description="Helical" evidence="7">
    <location>
        <begin position="216"/>
        <end position="234"/>
    </location>
</feature>
<sequence>MLKGFQGLITDKDDKSVYSFLTLNLLMAVTYFVSGKLSFAFSYEHSIITIVIFAAEGFALAGALIFGKRILPGIFFGQLALAWHNGLLLETSLAVSIINTLEAWIGITLFQLLKLNRKMETMRDLGGILLLILFILQPFSATLGTLSLVSSGLLFWESYPVSWLSWWFGNAMGQILLVPMLLAFSSGRVRHKRIELAAIGIFFAVTTYLFTRYEIASNFVLIMALMTPLVILIAAKKGVALSGFAVNVLTVTILYQTYQGFGPFKEGSFEQLIELNYFVLSLILLALILGVLFEERRASERLLSQMALYDPLTGLFNRNAMKQKILEALARAWRHDKLVAVCFIDLDGFKDVNDLYGHDSGDIVLKILAERLRNITRRENAVVRQGGDEFISVIEDLEDKEQLKPYLQRVLLEMESEIELNAHTIKLSCSLGVALYPLNASDPETLLKLADQAMYAAKQAGKNRYKFA</sequence>
<dbReference type="InterPro" id="IPR007895">
    <property type="entry name" value="MASE1"/>
</dbReference>
<comment type="subcellular location">
    <subcellularLocation>
        <location evidence="2">Cell membrane</location>
        <topology evidence="2">Multi-pass membrane protein</topology>
    </subcellularLocation>
</comment>
<evidence type="ECO:0000259" key="8">
    <source>
        <dbReference type="PROSITE" id="PS50887"/>
    </source>
</evidence>
<feature type="transmembrane region" description="Helical" evidence="7">
    <location>
        <begin position="46"/>
        <end position="67"/>
    </location>
</feature>
<name>A0A7D4NRP9_9GAMM</name>
<keyword evidence="10" id="KW-1185">Reference proteome</keyword>
<evidence type="ECO:0000256" key="6">
    <source>
        <dbReference type="ARBA" id="ARBA00023136"/>
    </source>
</evidence>
<dbReference type="Gene3D" id="3.30.70.270">
    <property type="match status" value="1"/>
</dbReference>
<dbReference type="NCBIfam" id="TIGR00254">
    <property type="entry name" value="GGDEF"/>
    <property type="match status" value="1"/>
</dbReference>
<dbReference type="EMBL" id="CP054020">
    <property type="protein sequence ID" value="QKI90072.1"/>
    <property type="molecule type" value="Genomic_DNA"/>
</dbReference>
<keyword evidence="6 7" id="KW-0472">Membrane</keyword>
<dbReference type="KEGG" id="txa:HQN79_11040"/>
<dbReference type="FunFam" id="3.30.70.270:FF:000001">
    <property type="entry name" value="Diguanylate cyclase domain protein"/>
    <property type="match status" value="1"/>
</dbReference>
<dbReference type="PROSITE" id="PS50887">
    <property type="entry name" value="GGDEF"/>
    <property type="match status" value="1"/>
</dbReference>
<feature type="transmembrane region" description="Helical" evidence="7">
    <location>
        <begin position="125"/>
        <end position="143"/>
    </location>
</feature>
<feature type="transmembrane region" description="Helical" evidence="7">
    <location>
        <begin position="87"/>
        <end position="113"/>
    </location>
</feature>
<evidence type="ECO:0000313" key="10">
    <source>
        <dbReference type="Proteomes" id="UP000504724"/>
    </source>
</evidence>
<dbReference type="SUPFAM" id="SSF55073">
    <property type="entry name" value="Nucleotide cyclase"/>
    <property type="match status" value="1"/>
</dbReference>
<evidence type="ECO:0000256" key="3">
    <source>
        <dbReference type="ARBA" id="ARBA00022475"/>
    </source>
</evidence>
<gene>
    <name evidence="9" type="ORF">HQN79_11040</name>
</gene>
<dbReference type="Proteomes" id="UP000504724">
    <property type="component" value="Chromosome"/>
</dbReference>
<keyword evidence="3" id="KW-1003">Cell membrane</keyword>
<comment type="cofactor">
    <cofactor evidence="1">
        <name>Mg(2+)</name>
        <dbReference type="ChEBI" id="CHEBI:18420"/>
    </cofactor>
</comment>
<evidence type="ECO:0000313" key="9">
    <source>
        <dbReference type="EMBL" id="QKI90072.1"/>
    </source>
</evidence>
<dbReference type="CDD" id="cd01949">
    <property type="entry name" value="GGDEF"/>
    <property type="match status" value="1"/>
</dbReference>
<dbReference type="PANTHER" id="PTHR46663:SF3">
    <property type="entry name" value="SLL0267 PROTEIN"/>
    <property type="match status" value="1"/>
</dbReference>
<evidence type="ECO:0000256" key="2">
    <source>
        <dbReference type="ARBA" id="ARBA00004651"/>
    </source>
</evidence>
<reference evidence="9 10" key="1">
    <citation type="submission" date="2020-05" db="EMBL/GenBank/DDBJ databases">
        <title>Thiomicrorhabdus sediminis sp.nov. and Thiomicrorhabdus xiamenensis sp.nov., novel sulfur-oxidizing bacteria isolated from coastal sediment.</title>
        <authorList>
            <person name="Liu X."/>
        </authorList>
    </citation>
    <scope>NUCLEOTIDE SEQUENCE [LARGE SCALE GENOMIC DNA]</scope>
    <source>
        <strain evidence="9 10">G2</strain>
    </source>
</reference>
<dbReference type="InterPro" id="IPR000160">
    <property type="entry name" value="GGDEF_dom"/>
</dbReference>
<protein>
    <submittedName>
        <fullName evidence="9">Sensor domain-containing diguanylate cyclase</fullName>
    </submittedName>
</protein>
<dbReference type="Pfam" id="PF05231">
    <property type="entry name" value="MASE1"/>
    <property type="match status" value="1"/>
</dbReference>